<sequence length="304" mass="33272">MADAARPLELWLPDLPRFEPDHPLRAWLARADRLDDGPRGFLGGLAGYFDCADGFAPAALTRELLAGDAGDAIWLSADPAWIQPDLNGARLLACGQMQLSVDEARTLAESLQPAFADAGMALEVGTPDRWHVRVPPGLALPAFASPDQALGENLVQHLPEGPQGRRWRALLTEAQVLLHQHPLNARRRERGLPPVNSLWLWGGGHLPTEVRSQLHACVSDDVLLGALAARAGVQVVPRTPQAIAEAGSGWLVDLQDLQASELAGSWWPTLQRLAAAPLQLSFASGERWLQRPWHRLRFWRGGRR</sequence>
<evidence type="ECO:0000313" key="2">
    <source>
        <dbReference type="Proteomes" id="UP000199477"/>
    </source>
</evidence>
<accession>A0A1I1ZU98</accession>
<evidence type="ECO:0008006" key="3">
    <source>
        <dbReference type="Google" id="ProtNLM"/>
    </source>
</evidence>
<dbReference type="STRING" id="500610.SAMN02799615_00816"/>
<organism evidence="1 2">
    <name type="scientific">Dyella marensis</name>
    <dbReference type="NCBI Taxonomy" id="500610"/>
    <lineage>
        <taxon>Bacteria</taxon>
        <taxon>Pseudomonadati</taxon>
        <taxon>Pseudomonadota</taxon>
        <taxon>Gammaproteobacteria</taxon>
        <taxon>Lysobacterales</taxon>
        <taxon>Rhodanobacteraceae</taxon>
        <taxon>Dyella</taxon>
    </lineage>
</organism>
<protein>
    <recommendedName>
        <fullName evidence="3">Phosphoglycerate mutase</fullName>
    </recommendedName>
</protein>
<dbReference type="EMBL" id="FONH01000002">
    <property type="protein sequence ID" value="SFE35236.1"/>
    <property type="molecule type" value="Genomic_DNA"/>
</dbReference>
<dbReference type="RefSeq" id="WP_026636586.1">
    <property type="nucleotide sequence ID" value="NZ_FONH01000002.1"/>
</dbReference>
<gene>
    <name evidence="1" type="ORF">SAMN02799615_00816</name>
</gene>
<reference evidence="2" key="1">
    <citation type="submission" date="2016-10" db="EMBL/GenBank/DDBJ databases">
        <authorList>
            <person name="Varghese N."/>
            <person name="Submissions S."/>
        </authorList>
    </citation>
    <scope>NUCLEOTIDE SEQUENCE [LARGE SCALE GENOMIC DNA]</scope>
    <source>
        <strain evidence="2">UNC178MFTsu3.1</strain>
    </source>
</reference>
<name>A0A1I1ZU98_9GAMM</name>
<keyword evidence="2" id="KW-1185">Reference proteome</keyword>
<evidence type="ECO:0000313" key="1">
    <source>
        <dbReference type="EMBL" id="SFE35236.1"/>
    </source>
</evidence>
<proteinExistence type="predicted"/>
<dbReference type="Proteomes" id="UP000199477">
    <property type="component" value="Unassembled WGS sequence"/>
</dbReference>
<dbReference type="AlphaFoldDB" id="A0A1I1ZU98"/>